<proteinExistence type="inferred from homology"/>
<dbReference type="GO" id="GO:0005975">
    <property type="term" value="P:carbohydrate metabolic process"/>
    <property type="evidence" value="ECO:0007669"/>
    <property type="project" value="InterPro"/>
</dbReference>
<keyword evidence="3" id="KW-0326">Glycosidase</keyword>
<dbReference type="SUPFAM" id="SSF51445">
    <property type="entry name" value="(Trans)glycosidases"/>
    <property type="match status" value="1"/>
</dbReference>
<evidence type="ECO:0000313" key="5">
    <source>
        <dbReference type="EMBL" id="MBI3540394.1"/>
    </source>
</evidence>
<protein>
    <submittedName>
        <fullName evidence="5">Glycoside hydrolase family 3 protein</fullName>
    </submittedName>
</protein>
<evidence type="ECO:0000256" key="3">
    <source>
        <dbReference type="ARBA" id="ARBA00023295"/>
    </source>
</evidence>
<evidence type="ECO:0000259" key="4">
    <source>
        <dbReference type="Pfam" id="PF00933"/>
    </source>
</evidence>
<name>A0A9D6L9R1_UNCEI</name>
<evidence type="ECO:0000313" key="6">
    <source>
        <dbReference type="Proteomes" id="UP000807850"/>
    </source>
</evidence>
<feature type="domain" description="Glycoside hydrolase family 3 N-terminal" evidence="4">
    <location>
        <begin position="34"/>
        <end position="316"/>
    </location>
</feature>
<comment type="caution">
    <text evidence="5">The sequence shown here is derived from an EMBL/GenBank/DDBJ whole genome shotgun (WGS) entry which is preliminary data.</text>
</comment>
<dbReference type="GO" id="GO:0009254">
    <property type="term" value="P:peptidoglycan turnover"/>
    <property type="evidence" value="ECO:0007669"/>
    <property type="project" value="TreeGrafter"/>
</dbReference>
<dbReference type="InterPro" id="IPR001764">
    <property type="entry name" value="Glyco_hydro_3_N"/>
</dbReference>
<dbReference type="InterPro" id="IPR050226">
    <property type="entry name" value="NagZ_Beta-hexosaminidase"/>
</dbReference>
<organism evidence="5 6">
    <name type="scientific">Eiseniibacteriota bacterium</name>
    <dbReference type="NCBI Taxonomy" id="2212470"/>
    <lineage>
        <taxon>Bacteria</taxon>
        <taxon>Candidatus Eiseniibacteriota</taxon>
    </lineage>
</organism>
<gene>
    <name evidence="5" type="ORF">HY076_08995</name>
</gene>
<evidence type="ECO:0000256" key="2">
    <source>
        <dbReference type="ARBA" id="ARBA00022801"/>
    </source>
</evidence>
<reference evidence="5" key="1">
    <citation type="submission" date="2020-07" db="EMBL/GenBank/DDBJ databases">
        <title>Huge and variable diversity of episymbiotic CPR bacteria and DPANN archaea in groundwater ecosystems.</title>
        <authorList>
            <person name="He C.Y."/>
            <person name="Keren R."/>
            <person name="Whittaker M."/>
            <person name="Farag I.F."/>
            <person name="Doudna J."/>
            <person name="Cate J.H.D."/>
            <person name="Banfield J.F."/>
        </authorList>
    </citation>
    <scope>NUCLEOTIDE SEQUENCE</scope>
    <source>
        <strain evidence="5">NC_groundwater_928_Pr1_S-0.2um_72_17</strain>
    </source>
</reference>
<dbReference type="GO" id="GO:0004553">
    <property type="term" value="F:hydrolase activity, hydrolyzing O-glycosyl compounds"/>
    <property type="evidence" value="ECO:0007669"/>
    <property type="project" value="InterPro"/>
</dbReference>
<dbReference type="Pfam" id="PF00933">
    <property type="entry name" value="Glyco_hydro_3"/>
    <property type="match status" value="1"/>
</dbReference>
<dbReference type="InterPro" id="IPR017853">
    <property type="entry name" value="GH"/>
</dbReference>
<evidence type="ECO:0000256" key="1">
    <source>
        <dbReference type="ARBA" id="ARBA00005336"/>
    </source>
</evidence>
<dbReference type="PANTHER" id="PTHR30480:SF16">
    <property type="entry name" value="GLYCOSIDE HYDROLASE FAMILY 3 DOMAIN PROTEIN"/>
    <property type="match status" value="1"/>
</dbReference>
<comment type="similarity">
    <text evidence="1">Belongs to the glycosyl hydrolase 3 family.</text>
</comment>
<dbReference type="InterPro" id="IPR036962">
    <property type="entry name" value="Glyco_hydro_3_N_sf"/>
</dbReference>
<dbReference type="PANTHER" id="PTHR30480">
    <property type="entry name" value="BETA-HEXOSAMINIDASE-RELATED"/>
    <property type="match status" value="1"/>
</dbReference>
<dbReference type="AlphaFoldDB" id="A0A9D6L9R1"/>
<dbReference type="Gene3D" id="3.20.20.300">
    <property type="entry name" value="Glycoside hydrolase, family 3, N-terminal domain"/>
    <property type="match status" value="1"/>
</dbReference>
<keyword evidence="2 5" id="KW-0378">Hydrolase</keyword>
<accession>A0A9D6L9R1</accession>
<dbReference type="Proteomes" id="UP000807850">
    <property type="component" value="Unassembled WGS sequence"/>
</dbReference>
<dbReference type="EMBL" id="JACQAY010000299">
    <property type="protein sequence ID" value="MBI3540394.1"/>
    <property type="molecule type" value="Genomic_DNA"/>
</dbReference>
<sequence length="474" mass="50549">MDAQRGIARRLVVGLPREGLTAAWERDVAAFPPAGVILFARDFRDLDDLRRLTARLRALVRPRRLFIAMDEEGGFVSQLAGHLVVPPNAALLARGAAPGDLAWIAQVTGARLRALGVDWPFAPVADVASEPRNPVIGPRAFGAAPDPVARAVAETVRGLRSANAAVCLKHFPGHGDTVLDSHLALPRCDASREALDARELAPFRANLDADAVMTAHVVYPSLDPDRPATFSRAIVHDLLRETLGFRGVAITDALEMKGAAEGRGAFETARLALAAGCDLLLFAFHDEAVRRARLELARALVDGAIDRASYDAARPRLAAFDAAHAEPGDDELARPLASLTPDDWEPRLEAIVARGLIVRGGLPAAAASRPWRVHEPAFAHGPTLAADLAAQGIAVTSEAPGVEVIAVMTRVPFAPAEIERMRAICRERPTVLVGLQSDAFLDDVPEAALRISASDATPLTRRVVARTLGRMVTA</sequence>